<protein>
    <submittedName>
        <fullName evidence="2">Uncharacterized protein</fullName>
    </submittedName>
</protein>
<evidence type="ECO:0000256" key="1">
    <source>
        <dbReference type="SAM" id="MobiDB-lite"/>
    </source>
</evidence>
<feature type="compositionally biased region" description="Basic and acidic residues" evidence="1">
    <location>
        <begin position="15"/>
        <end position="28"/>
    </location>
</feature>
<reference evidence="2 3" key="1">
    <citation type="submission" date="2015-04" db="EMBL/GenBank/DDBJ databases">
        <title>Comparative genomics of rhizobia nodulating Arachis hypogaea in China.</title>
        <authorList>
            <person name="Li Y."/>
        </authorList>
    </citation>
    <scope>NUCLEOTIDE SEQUENCE [LARGE SCALE GENOMIC DNA]</scope>
    <source>
        <strain evidence="2 3">CCBAU 51757</strain>
    </source>
</reference>
<comment type="caution">
    <text evidence="2">The sequence shown here is derived from an EMBL/GenBank/DDBJ whole genome shotgun (WGS) entry which is preliminary data.</text>
</comment>
<organism evidence="2 3">
    <name type="scientific">Bradyrhizobium nanningense</name>
    <dbReference type="NCBI Taxonomy" id="1325118"/>
    <lineage>
        <taxon>Bacteria</taxon>
        <taxon>Pseudomonadati</taxon>
        <taxon>Pseudomonadota</taxon>
        <taxon>Alphaproteobacteria</taxon>
        <taxon>Hyphomicrobiales</taxon>
        <taxon>Nitrobacteraceae</taxon>
        <taxon>Bradyrhizobium</taxon>
    </lineage>
</organism>
<keyword evidence="3" id="KW-1185">Reference proteome</keyword>
<sequence>MPSHQLESEEAITMTDRDPFAEGERAARENIPTEANPYLDGSDEHALWAAGHEKVAGAIEARESESS</sequence>
<dbReference type="EMBL" id="LBJQ01000087">
    <property type="protein sequence ID" value="RXH25038.1"/>
    <property type="molecule type" value="Genomic_DNA"/>
</dbReference>
<evidence type="ECO:0000313" key="2">
    <source>
        <dbReference type="EMBL" id="RXH25038.1"/>
    </source>
</evidence>
<dbReference type="Proteomes" id="UP000289546">
    <property type="component" value="Unassembled WGS sequence"/>
</dbReference>
<feature type="region of interest" description="Disordered" evidence="1">
    <location>
        <begin position="1"/>
        <end position="43"/>
    </location>
</feature>
<gene>
    <name evidence="2" type="ORF">XH99_27005</name>
</gene>
<accession>A0A4V1L1J0</accession>
<proteinExistence type="predicted"/>
<name>A0A4V1L1J0_9BRAD</name>
<dbReference type="AlphaFoldDB" id="A0A4V1L1J0"/>
<evidence type="ECO:0000313" key="3">
    <source>
        <dbReference type="Proteomes" id="UP000289546"/>
    </source>
</evidence>